<protein>
    <submittedName>
        <fullName evidence="1">Uncharacterized protein</fullName>
    </submittedName>
</protein>
<evidence type="ECO:0000313" key="2">
    <source>
        <dbReference type="Proteomes" id="UP000054007"/>
    </source>
</evidence>
<reference evidence="1 2" key="1">
    <citation type="journal article" date="2015" name="Fungal Genet. Biol.">
        <title>Evolution of novel wood decay mechanisms in Agaricales revealed by the genome sequences of Fistulina hepatica and Cylindrobasidium torrendii.</title>
        <authorList>
            <person name="Floudas D."/>
            <person name="Held B.W."/>
            <person name="Riley R."/>
            <person name="Nagy L.G."/>
            <person name="Koehler G."/>
            <person name="Ransdell A.S."/>
            <person name="Younus H."/>
            <person name="Chow J."/>
            <person name="Chiniquy J."/>
            <person name="Lipzen A."/>
            <person name="Tritt A."/>
            <person name="Sun H."/>
            <person name="Haridas S."/>
            <person name="LaButti K."/>
            <person name="Ohm R.A."/>
            <person name="Kues U."/>
            <person name="Blanchette R.A."/>
            <person name="Grigoriev I.V."/>
            <person name="Minto R.E."/>
            <person name="Hibbett D.S."/>
        </authorList>
    </citation>
    <scope>NUCLEOTIDE SEQUENCE [LARGE SCALE GENOMIC DNA]</scope>
    <source>
        <strain evidence="1 2">FP15055 ss-10</strain>
    </source>
</reference>
<dbReference type="EMBL" id="KN881401">
    <property type="protein sequence ID" value="KIY60652.1"/>
    <property type="molecule type" value="Genomic_DNA"/>
</dbReference>
<sequence length="203" mass="22330">MLPETNDPATPPWASMGLSSTLPLVEIGHSNALKTKAALLYLPANEGDVFSMLASVCSVQALAYREFLGKPPTCTPRFLLILILVHEAMMSALDDQVFQAANNDVHSLAWALKNLALLVPLAVGRREEIEKALSAIHDKRLPWVSTSNFNAFDLDFSTFPTSIYSIVSHAMYYEFNVRPAITRCLLGKLQGPQSCIPCRSPVR</sequence>
<name>A0A0D7AQY5_9AGAR</name>
<evidence type="ECO:0000313" key="1">
    <source>
        <dbReference type="EMBL" id="KIY60652.1"/>
    </source>
</evidence>
<dbReference type="AlphaFoldDB" id="A0A0D7AQY5"/>
<accession>A0A0D7AQY5</accession>
<proteinExistence type="predicted"/>
<gene>
    <name evidence="1" type="ORF">CYLTODRAFT_484218</name>
</gene>
<keyword evidence="2" id="KW-1185">Reference proteome</keyword>
<dbReference type="Proteomes" id="UP000054007">
    <property type="component" value="Unassembled WGS sequence"/>
</dbReference>
<organism evidence="1 2">
    <name type="scientific">Cylindrobasidium torrendii FP15055 ss-10</name>
    <dbReference type="NCBI Taxonomy" id="1314674"/>
    <lineage>
        <taxon>Eukaryota</taxon>
        <taxon>Fungi</taxon>
        <taxon>Dikarya</taxon>
        <taxon>Basidiomycota</taxon>
        <taxon>Agaricomycotina</taxon>
        <taxon>Agaricomycetes</taxon>
        <taxon>Agaricomycetidae</taxon>
        <taxon>Agaricales</taxon>
        <taxon>Marasmiineae</taxon>
        <taxon>Physalacriaceae</taxon>
        <taxon>Cylindrobasidium</taxon>
    </lineage>
</organism>